<dbReference type="Proteomes" id="UP000183413">
    <property type="component" value="Unassembled WGS sequence"/>
</dbReference>
<dbReference type="PANTHER" id="PTHR43884:SF20">
    <property type="entry name" value="ACYL-COA DEHYDROGENASE FADE28"/>
    <property type="match status" value="1"/>
</dbReference>
<dbReference type="GO" id="GO:0003995">
    <property type="term" value="F:acyl-CoA dehydrogenase activity"/>
    <property type="evidence" value="ECO:0007669"/>
    <property type="project" value="TreeGrafter"/>
</dbReference>
<evidence type="ECO:0000256" key="1">
    <source>
        <dbReference type="ARBA" id="ARBA00022630"/>
    </source>
</evidence>
<reference evidence="5 6" key="1">
    <citation type="submission" date="2016-10" db="EMBL/GenBank/DDBJ databases">
        <authorList>
            <person name="de Groot N.N."/>
        </authorList>
    </citation>
    <scope>NUCLEOTIDE SEQUENCE [LARGE SCALE GENOMIC DNA]</scope>
    <source>
        <strain evidence="5 6">DSM 43067</strain>
    </source>
</reference>
<gene>
    <name evidence="5" type="ORF">SAMN04489713_112173</name>
</gene>
<evidence type="ECO:0000256" key="2">
    <source>
        <dbReference type="ARBA" id="ARBA00022827"/>
    </source>
</evidence>
<organism evidence="5 6">
    <name type="scientific">Actinomadura madurae</name>
    <dbReference type="NCBI Taxonomy" id="1993"/>
    <lineage>
        <taxon>Bacteria</taxon>
        <taxon>Bacillati</taxon>
        <taxon>Actinomycetota</taxon>
        <taxon>Actinomycetes</taxon>
        <taxon>Streptosporangiales</taxon>
        <taxon>Thermomonosporaceae</taxon>
        <taxon>Actinomadura</taxon>
    </lineage>
</organism>
<keyword evidence="3" id="KW-0560">Oxidoreductase</keyword>
<evidence type="ECO:0000259" key="4">
    <source>
        <dbReference type="Pfam" id="PF00441"/>
    </source>
</evidence>
<accession>A0A1I5NID0</accession>
<evidence type="ECO:0000313" key="5">
    <source>
        <dbReference type="EMBL" id="SFP21595.1"/>
    </source>
</evidence>
<evidence type="ECO:0000313" key="6">
    <source>
        <dbReference type="Proteomes" id="UP000183413"/>
    </source>
</evidence>
<proteinExistence type="predicted"/>
<dbReference type="SUPFAM" id="SSF47203">
    <property type="entry name" value="Acyl-CoA dehydrogenase C-terminal domain-like"/>
    <property type="match status" value="1"/>
</dbReference>
<protein>
    <submittedName>
        <fullName evidence="5">Acyl-CoA dehydrogenase, C-terminal domain</fullName>
    </submittedName>
</protein>
<keyword evidence="6" id="KW-1185">Reference proteome</keyword>
<keyword evidence="2" id="KW-0274">FAD</keyword>
<dbReference type="PANTHER" id="PTHR43884">
    <property type="entry name" value="ACYL-COA DEHYDROGENASE"/>
    <property type="match status" value="1"/>
</dbReference>
<evidence type="ECO:0000256" key="3">
    <source>
        <dbReference type="ARBA" id="ARBA00023002"/>
    </source>
</evidence>
<dbReference type="Gene3D" id="1.20.140.10">
    <property type="entry name" value="Butyryl-CoA Dehydrogenase, subunit A, domain 3"/>
    <property type="match status" value="1"/>
</dbReference>
<keyword evidence="1" id="KW-0285">Flavoprotein</keyword>
<name>A0A1I5NID0_9ACTN</name>
<dbReference type="InterPro" id="IPR009075">
    <property type="entry name" value="AcylCo_DH/oxidase_C"/>
</dbReference>
<dbReference type="Pfam" id="PF00441">
    <property type="entry name" value="Acyl-CoA_dh_1"/>
    <property type="match status" value="1"/>
</dbReference>
<dbReference type="eggNOG" id="COG1960">
    <property type="taxonomic scope" value="Bacteria"/>
</dbReference>
<dbReference type="InterPro" id="IPR036250">
    <property type="entry name" value="AcylCo_DH-like_C"/>
</dbReference>
<dbReference type="RefSeq" id="WP_075023070.1">
    <property type="nucleotide sequence ID" value="NZ_FOVH01000012.1"/>
</dbReference>
<dbReference type="AlphaFoldDB" id="A0A1I5NID0"/>
<dbReference type="InParanoid" id="A0A1I5NID0"/>
<dbReference type="EMBL" id="FOVH01000012">
    <property type="protein sequence ID" value="SFP21595.1"/>
    <property type="molecule type" value="Genomic_DNA"/>
</dbReference>
<dbReference type="STRING" id="1993.SAMN04489713_112173"/>
<feature type="domain" description="Acyl-CoA dehydrogenase/oxidase C-terminal" evidence="4">
    <location>
        <begin position="169"/>
        <end position="284"/>
    </location>
</feature>
<sequence length="322" mass="33642">MIRLEHSIPDDGYAEIRATVDRLFQERPEGVGVADLADFGWTEMLDDPGMRSAAARAMFEGQGGALALAGTSETFLAATVPGYELDGAVAMLPGPDGGYLGLPGGGAEPARLLLVDAASVRSLPADRATRVQTVDPGVSLLSVAAEATADATPVPGAAPGLATARVQVALSLQLAGMCAHLLELGRDHVRTREQFGRPIGRFQAVQHLLAEVAVSVAAADAANRNALHLIDDPESAPLAPLVAVGLGTRAFDTAARGAQQVLGAIGYTREHEFHRYLYRGLVLLDLLGSHDIDGRVGAAARSTAVTPPVGTWRDRFEEGLHL</sequence>